<sequence length="380" mass="43615">MGNCFSQFKEKSSGSSKYNQKMITLYQDQIIDGYLEIQNNLELKSLDFIDNLKDLKDLEIHQCPNVIRCPKIQSKSITRVSFSFCKINNFRNIELENLEQISFCGNKKSNFRELIKFKTLKDLQIGFINVNINSISSMTYLKQLKLIQCQISNISVLSQFLMLEQLDLTFNPKIIVSQLSNLVQLTKLSLAYCQIQEISAFSTLINLKDLSLYKNNITNLTPLSKLIGLQKLYLGGNQVSDILVLRSLRNLQCLDISNNKITYISPLKELINLINLNISHNTITNIEPVKSHPHFNNYKINNQGIPTRQDILLSNIIKSFEMQISQSKHMKYGILSIRKGFDQQKRQINVLISAQCIQHEQFTTIVASLFESSNSVENCQ</sequence>
<dbReference type="PANTHER" id="PTHR46652">
    <property type="entry name" value="LEUCINE-RICH REPEAT AND IQ DOMAIN-CONTAINING PROTEIN 1-RELATED"/>
    <property type="match status" value="1"/>
</dbReference>
<name>A0AA86R7P4_9EUKA</name>
<dbReference type="InterPro" id="IPR025875">
    <property type="entry name" value="Leu-rich_rpt_4"/>
</dbReference>
<evidence type="ECO:0000313" key="3">
    <source>
        <dbReference type="EMBL" id="CAI9970972.1"/>
    </source>
</evidence>
<proteinExistence type="predicted"/>
<dbReference type="SMART" id="SM00365">
    <property type="entry name" value="LRR_SD22"/>
    <property type="match status" value="4"/>
</dbReference>
<gene>
    <name evidence="4" type="ORF">HINF_LOCUS35336</name>
    <name evidence="3" type="ORF">HINF_LOCUS58617</name>
</gene>
<dbReference type="EMBL" id="CAXDID020000127">
    <property type="protein sequence ID" value="CAL6034194.1"/>
    <property type="molecule type" value="Genomic_DNA"/>
</dbReference>
<dbReference type="Pfam" id="PF12799">
    <property type="entry name" value="LRR_4"/>
    <property type="match status" value="2"/>
</dbReference>
<dbReference type="PANTHER" id="PTHR46652:SF3">
    <property type="entry name" value="LEUCINE-RICH REPEAT-CONTAINING PROTEIN 9"/>
    <property type="match status" value="1"/>
</dbReference>
<comment type="caution">
    <text evidence="3">The sequence shown here is derived from an EMBL/GenBank/DDBJ whole genome shotgun (WGS) entry which is preliminary data.</text>
</comment>
<dbReference type="InterPro" id="IPR050836">
    <property type="entry name" value="SDS22/Internalin_LRR"/>
</dbReference>
<keyword evidence="1" id="KW-0433">Leucine-rich repeat</keyword>
<dbReference type="AlphaFoldDB" id="A0AA86R7P4"/>
<accession>A0AA86R7P4</accession>
<dbReference type="Proteomes" id="UP001642409">
    <property type="component" value="Unassembled WGS sequence"/>
</dbReference>
<dbReference type="SUPFAM" id="SSF52058">
    <property type="entry name" value="L domain-like"/>
    <property type="match status" value="1"/>
</dbReference>
<organism evidence="3">
    <name type="scientific">Hexamita inflata</name>
    <dbReference type="NCBI Taxonomy" id="28002"/>
    <lineage>
        <taxon>Eukaryota</taxon>
        <taxon>Metamonada</taxon>
        <taxon>Diplomonadida</taxon>
        <taxon>Hexamitidae</taxon>
        <taxon>Hexamitinae</taxon>
        <taxon>Hexamita</taxon>
    </lineage>
</organism>
<dbReference type="InterPro" id="IPR032675">
    <property type="entry name" value="LRR_dom_sf"/>
</dbReference>
<evidence type="ECO:0000256" key="2">
    <source>
        <dbReference type="ARBA" id="ARBA00022737"/>
    </source>
</evidence>
<evidence type="ECO:0000313" key="4">
    <source>
        <dbReference type="EMBL" id="CAL6034194.1"/>
    </source>
</evidence>
<dbReference type="PROSITE" id="PS51450">
    <property type="entry name" value="LRR"/>
    <property type="match status" value="4"/>
</dbReference>
<dbReference type="InterPro" id="IPR001611">
    <property type="entry name" value="Leu-rich_rpt"/>
</dbReference>
<evidence type="ECO:0000313" key="5">
    <source>
        <dbReference type="Proteomes" id="UP001642409"/>
    </source>
</evidence>
<keyword evidence="2" id="KW-0677">Repeat</keyword>
<reference evidence="3" key="1">
    <citation type="submission" date="2023-06" db="EMBL/GenBank/DDBJ databases">
        <authorList>
            <person name="Kurt Z."/>
        </authorList>
    </citation>
    <scope>NUCLEOTIDE SEQUENCE</scope>
</reference>
<evidence type="ECO:0000256" key="1">
    <source>
        <dbReference type="ARBA" id="ARBA00022614"/>
    </source>
</evidence>
<dbReference type="EMBL" id="CATOUU010001084">
    <property type="protein sequence ID" value="CAI9970972.1"/>
    <property type="molecule type" value="Genomic_DNA"/>
</dbReference>
<dbReference type="Gene3D" id="3.80.10.10">
    <property type="entry name" value="Ribonuclease Inhibitor"/>
    <property type="match status" value="1"/>
</dbReference>
<protein>
    <submittedName>
        <fullName evidence="3">Leucine-rich repeat domain-containing protein</fullName>
    </submittedName>
    <submittedName>
        <fullName evidence="4">Leucine-rich_repeat domain-containing protein</fullName>
    </submittedName>
</protein>
<keyword evidence="5" id="KW-1185">Reference proteome</keyword>
<reference evidence="4 5" key="2">
    <citation type="submission" date="2024-07" db="EMBL/GenBank/DDBJ databases">
        <authorList>
            <person name="Akdeniz Z."/>
        </authorList>
    </citation>
    <scope>NUCLEOTIDE SEQUENCE [LARGE SCALE GENOMIC DNA]</scope>
</reference>